<dbReference type="SMART" id="SM00304">
    <property type="entry name" value="HAMP"/>
    <property type="match status" value="1"/>
</dbReference>
<gene>
    <name evidence="18" type="ORF">UFOPK1791_00019</name>
    <name evidence="19" type="ORF">UFOPK2312_00601</name>
    <name evidence="20" type="ORF">UFOPK2802_00029</name>
    <name evidence="21" type="ORF">UFOPK2982_00395</name>
    <name evidence="22" type="ORF">UFOPK3083_00557</name>
    <name evidence="23" type="ORF">UFOPK3783_00068</name>
    <name evidence="24" type="ORF">UFOPK3948_00563</name>
    <name evidence="25" type="ORF">UFOPK4113_00540</name>
    <name evidence="26" type="ORF">UFOPK4355_00513</name>
</gene>
<evidence type="ECO:0000256" key="11">
    <source>
        <dbReference type="ARBA" id="ARBA00022989"/>
    </source>
</evidence>
<dbReference type="InterPro" id="IPR036097">
    <property type="entry name" value="HisK_dim/P_sf"/>
</dbReference>
<dbReference type="EC" id="2.7.13.3" evidence="3"/>
<dbReference type="GO" id="GO:0000155">
    <property type="term" value="F:phosphorelay sensor kinase activity"/>
    <property type="evidence" value="ECO:0007669"/>
    <property type="project" value="InterPro"/>
</dbReference>
<keyword evidence="8" id="KW-0547">Nucleotide-binding</keyword>
<evidence type="ECO:0000259" key="17">
    <source>
        <dbReference type="PROSITE" id="PS50885"/>
    </source>
</evidence>
<evidence type="ECO:0000256" key="2">
    <source>
        <dbReference type="ARBA" id="ARBA00004651"/>
    </source>
</evidence>
<dbReference type="SMART" id="SM00388">
    <property type="entry name" value="HisKA"/>
    <property type="match status" value="1"/>
</dbReference>
<evidence type="ECO:0000256" key="4">
    <source>
        <dbReference type="ARBA" id="ARBA00022475"/>
    </source>
</evidence>
<dbReference type="Pfam" id="PF00672">
    <property type="entry name" value="HAMP"/>
    <property type="match status" value="1"/>
</dbReference>
<keyword evidence="6" id="KW-0808">Transferase</keyword>
<evidence type="ECO:0000256" key="15">
    <source>
        <dbReference type="SAM" id="Phobius"/>
    </source>
</evidence>
<dbReference type="SUPFAM" id="SSF47384">
    <property type="entry name" value="Homodimeric domain of signal transducing histidine kinase"/>
    <property type="match status" value="1"/>
</dbReference>
<evidence type="ECO:0000256" key="3">
    <source>
        <dbReference type="ARBA" id="ARBA00012438"/>
    </source>
</evidence>
<dbReference type="GO" id="GO:0000156">
    <property type="term" value="F:phosphorelay response regulator activity"/>
    <property type="evidence" value="ECO:0007669"/>
    <property type="project" value="TreeGrafter"/>
</dbReference>
<dbReference type="Gene3D" id="1.10.287.130">
    <property type="match status" value="1"/>
</dbReference>
<evidence type="ECO:0000313" key="19">
    <source>
        <dbReference type="EMBL" id="CAB4671651.1"/>
    </source>
</evidence>
<feature type="transmembrane region" description="Helical" evidence="15">
    <location>
        <begin position="20"/>
        <end position="41"/>
    </location>
</feature>
<evidence type="ECO:0000313" key="21">
    <source>
        <dbReference type="EMBL" id="CAB4788757.1"/>
    </source>
</evidence>
<comment type="catalytic activity">
    <reaction evidence="1">
        <text>ATP + protein L-histidine = ADP + protein N-phospho-L-histidine.</text>
        <dbReference type="EC" id="2.7.13.3"/>
    </reaction>
</comment>
<dbReference type="EMBL" id="CAFBNI010000003">
    <property type="protein sequence ID" value="CAB4937096.1"/>
    <property type="molecule type" value="Genomic_DNA"/>
</dbReference>
<dbReference type="EMBL" id="CAFAAT010000045">
    <property type="protein sequence ID" value="CAB4804701.1"/>
    <property type="molecule type" value="Genomic_DNA"/>
</dbReference>
<dbReference type="Gene3D" id="6.10.340.10">
    <property type="match status" value="1"/>
</dbReference>
<keyword evidence="5" id="KW-0597">Phosphoprotein</keyword>
<dbReference type="InterPro" id="IPR005467">
    <property type="entry name" value="His_kinase_dom"/>
</dbReference>
<dbReference type="CDD" id="cd00082">
    <property type="entry name" value="HisKA"/>
    <property type="match status" value="1"/>
</dbReference>
<dbReference type="EMBL" id="CAFBOI010000050">
    <property type="protein sequence ID" value="CAB4977746.1"/>
    <property type="molecule type" value="Genomic_DNA"/>
</dbReference>
<protein>
    <recommendedName>
        <fullName evidence="14">Sensor histidine kinase MtrB</fullName>
        <ecNumber evidence="3">2.7.13.3</ecNumber>
    </recommendedName>
</protein>
<dbReference type="EMBL" id="CAEZUF010000001">
    <property type="protein sequence ID" value="CAB4582906.1"/>
    <property type="molecule type" value="Genomic_DNA"/>
</dbReference>
<evidence type="ECO:0000259" key="16">
    <source>
        <dbReference type="PROSITE" id="PS50109"/>
    </source>
</evidence>
<dbReference type="InterPro" id="IPR047669">
    <property type="entry name" value="MtrAB_MtrB"/>
</dbReference>
<sequence>MRRFLTFKGFRTSLTLRVLSTTLVLTTIVLWVVGSALFNRISTGVVNEKIKSSLSESTLAVFSAQFRFSSGGTTDESLKKIAQEVVNAKKSIRATDSGREVILIRSAKNLDPAVAIDTVSNRVSYDSIPNDLRERLLNSSEPLWARSTIQYVNGNKVPGIVVGDKISIPRVGPYDIYFLFSFESQAHTIDLIKRYLFLAGFILLFLIIGITWLVIRQVISPVQAAARIAEQFTAGDFAKRMSVAGSDEISRLGNSFNAMAFSLEQQIKRLENLSQVQQRFVSDVSHELRTPLTTIRMASDLIYAYRDKFEPNISRSAELLQSQIDRFELLLADLLEVSRFDATEAAMEISEIDLNEMVSRCIADLSLISKEKMVVVNLQQDSANSFVEVDARRIERILRNLLTNAIDHAEEKPVDVTIKSNDSALSVSIRDYGVGIDPNLISRVFERFWRADPARTRTRGGTGLGLSIAQEDAHLHKGTLKAWGKLNEGAQFILTLPRRSGGKITVEPIEILIG</sequence>
<feature type="domain" description="HAMP" evidence="17">
    <location>
        <begin position="216"/>
        <end position="268"/>
    </location>
</feature>
<dbReference type="GO" id="GO:0030295">
    <property type="term" value="F:protein kinase activator activity"/>
    <property type="evidence" value="ECO:0007669"/>
    <property type="project" value="TreeGrafter"/>
</dbReference>
<dbReference type="InterPro" id="IPR036890">
    <property type="entry name" value="HATPase_C_sf"/>
</dbReference>
<proteinExistence type="predicted"/>
<dbReference type="PANTHER" id="PTHR42878">
    <property type="entry name" value="TWO-COMPONENT HISTIDINE KINASE"/>
    <property type="match status" value="1"/>
</dbReference>
<keyword evidence="11 15" id="KW-1133">Transmembrane helix</keyword>
<dbReference type="PANTHER" id="PTHR42878:SF7">
    <property type="entry name" value="SENSOR HISTIDINE KINASE GLRK"/>
    <property type="match status" value="1"/>
</dbReference>
<evidence type="ECO:0000313" key="24">
    <source>
        <dbReference type="EMBL" id="CAB4977746.1"/>
    </source>
</evidence>
<dbReference type="PRINTS" id="PR00344">
    <property type="entry name" value="BCTRLSENSOR"/>
</dbReference>
<evidence type="ECO:0000256" key="12">
    <source>
        <dbReference type="ARBA" id="ARBA00023012"/>
    </source>
</evidence>
<dbReference type="Gene3D" id="3.30.565.10">
    <property type="entry name" value="Histidine kinase-like ATPase, C-terminal domain"/>
    <property type="match status" value="1"/>
</dbReference>
<evidence type="ECO:0000256" key="14">
    <source>
        <dbReference type="ARBA" id="ARBA00035305"/>
    </source>
</evidence>
<evidence type="ECO:0000256" key="6">
    <source>
        <dbReference type="ARBA" id="ARBA00022679"/>
    </source>
</evidence>
<dbReference type="InterPro" id="IPR050351">
    <property type="entry name" value="BphY/WalK/GraS-like"/>
</dbReference>
<keyword evidence="9" id="KW-0418">Kinase</keyword>
<dbReference type="FunFam" id="1.10.287.130:FF:000010">
    <property type="entry name" value="Two-component sensor histidine kinase"/>
    <property type="match status" value="1"/>
</dbReference>
<keyword evidence="10" id="KW-0067">ATP-binding</keyword>
<evidence type="ECO:0000256" key="10">
    <source>
        <dbReference type="ARBA" id="ARBA00022840"/>
    </source>
</evidence>
<dbReference type="InterPro" id="IPR003661">
    <property type="entry name" value="HisK_dim/P_dom"/>
</dbReference>
<dbReference type="GO" id="GO:0007234">
    <property type="term" value="P:osmosensory signaling via phosphorelay pathway"/>
    <property type="evidence" value="ECO:0007669"/>
    <property type="project" value="TreeGrafter"/>
</dbReference>
<dbReference type="GO" id="GO:0005524">
    <property type="term" value="F:ATP binding"/>
    <property type="evidence" value="ECO:0007669"/>
    <property type="project" value="UniProtKB-KW"/>
</dbReference>
<evidence type="ECO:0000313" key="18">
    <source>
        <dbReference type="EMBL" id="CAB4582906.1"/>
    </source>
</evidence>
<evidence type="ECO:0000256" key="1">
    <source>
        <dbReference type="ARBA" id="ARBA00000085"/>
    </source>
</evidence>
<dbReference type="InterPro" id="IPR004358">
    <property type="entry name" value="Sig_transdc_His_kin-like_C"/>
</dbReference>
<name>A0A6J7J1X1_9ZZZZ</name>
<dbReference type="PROSITE" id="PS50885">
    <property type="entry name" value="HAMP"/>
    <property type="match status" value="1"/>
</dbReference>
<keyword evidence="12" id="KW-0902">Two-component regulatory system</keyword>
<evidence type="ECO:0000256" key="7">
    <source>
        <dbReference type="ARBA" id="ARBA00022692"/>
    </source>
</evidence>
<comment type="subcellular location">
    <subcellularLocation>
        <location evidence="2">Cell membrane</location>
        <topology evidence="2">Multi-pass membrane protein</topology>
    </subcellularLocation>
</comment>
<dbReference type="InterPro" id="IPR003594">
    <property type="entry name" value="HATPase_dom"/>
</dbReference>
<dbReference type="EMBL" id="CAFBPL010000050">
    <property type="protein sequence ID" value="CAB5015697.1"/>
    <property type="molecule type" value="Genomic_DNA"/>
</dbReference>
<evidence type="ECO:0000313" key="22">
    <source>
        <dbReference type="EMBL" id="CAB4804701.1"/>
    </source>
</evidence>
<evidence type="ECO:0000313" key="26">
    <source>
        <dbReference type="EMBL" id="CAB5063057.1"/>
    </source>
</evidence>
<dbReference type="PROSITE" id="PS50109">
    <property type="entry name" value="HIS_KIN"/>
    <property type="match status" value="1"/>
</dbReference>
<dbReference type="EMBL" id="CAFBQT010000048">
    <property type="protein sequence ID" value="CAB5063057.1"/>
    <property type="molecule type" value="Genomic_DNA"/>
</dbReference>
<dbReference type="SMART" id="SM00387">
    <property type="entry name" value="HATPase_c"/>
    <property type="match status" value="1"/>
</dbReference>
<keyword evidence="13 15" id="KW-0472">Membrane</keyword>
<keyword evidence="4" id="KW-1003">Cell membrane</keyword>
<reference evidence="23" key="1">
    <citation type="submission" date="2020-05" db="EMBL/GenBank/DDBJ databases">
        <authorList>
            <person name="Chiriac C."/>
            <person name="Salcher M."/>
            <person name="Ghai R."/>
            <person name="Kavagutti S V."/>
        </authorList>
    </citation>
    <scope>NUCLEOTIDE SEQUENCE</scope>
</reference>
<dbReference type="Pfam" id="PF00512">
    <property type="entry name" value="HisKA"/>
    <property type="match status" value="1"/>
</dbReference>
<dbReference type="GO" id="GO:0005886">
    <property type="term" value="C:plasma membrane"/>
    <property type="evidence" value="ECO:0007669"/>
    <property type="project" value="UniProtKB-SubCell"/>
</dbReference>
<dbReference type="EMBL" id="CAEZYX010000002">
    <property type="protein sequence ID" value="CAB4733201.1"/>
    <property type="molecule type" value="Genomic_DNA"/>
</dbReference>
<dbReference type="SUPFAM" id="SSF55874">
    <property type="entry name" value="ATPase domain of HSP90 chaperone/DNA topoisomerase II/histidine kinase"/>
    <property type="match status" value="1"/>
</dbReference>
<accession>A0A6J7J1X1</accession>
<evidence type="ECO:0000313" key="25">
    <source>
        <dbReference type="EMBL" id="CAB5015697.1"/>
    </source>
</evidence>
<dbReference type="EMBL" id="CAEZWY010000053">
    <property type="protein sequence ID" value="CAB4671651.1"/>
    <property type="molecule type" value="Genomic_DNA"/>
</dbReference>
<organism evidence="23">
    <name type="scientific">freshwater metagenome</name>
    <dbReference type="NCBI Taxonomy" id="449393"/>
    <lineage>
        <taxon>unclassified sequences</taxon>
        <taxon>metagenomes</taxon>
        <taxon>ecological metagenomes</taxon>
    </lineage>
</organism>
<evidence type="ECO:0000256" key="8">
    <source>
        <dbReference type="ARBA" id="ARBA00022741"/>
    </source>
</evidence>
<dbReference type="AlphaFoldDB" id="A0A6J7J1X1"/>
<dbReference type="EMBL" id="CAFAAE010000037">
    <property type="protein sequence ID" value="CAB4788757.1"/>
    <property type="molecule type" value="Genomic_DNA"/>
</dbReference>
<evidence type="ECO:0000256" key="9">
    <source>
        <dbReference type="ARBA" id="ARBA00022777"/>
    </source>
</evidence>
<dbReference type="InterPro" id="IPR003660">
    <property type="entry name" value="HAMP_dom"/>
</dbReference>
<keyword evidence="7 15" id="KW-0812">Transmembrane</keyword>
<dbReference type="NCBIfam" id="NF040691">
    <property type="entry name" value="MtrAB_MtrB"/>
    <property type="match status" value="1"/>
</dbReference>
<evidence type="ECO:0000313" key="20">
    <source>
        <dbReference type="EMBL" id="CAB4733201.1"/>
    </source>
</evidence>
<feature type="transmembrane region" description="Helical" evidence="15">
    <location>
        <begin position="195"/>
        <end position="215"/>
    </location>
</feature>
<dbReference type="CDD" id="cd06225">
    <property type="entry name" value="HAMP"/>
    <property type="match status" value="1"/>
</dbReference>
<dbReference type="Pfam" id="PF02518">
    <property type="entry name" value="HATPase_c"/>
    <property type="match status" value="1"/>
</dbReference>
<feature type="domain" description="Histidine kinase" evidence="16">
    <location>
        <begin position="283"/>
        <end position="500"/>
    </location>
</feature>
<dbReference type="FunFam" id="3.30.565.10:FF:000013">
    <property type="entry name" value="Two-component sensor histidine kinase"/>
    <property type="match status" value="1"/>
</dbReference>
<evidence type="ECO:0000256" key="5">
    <source>
        <dbReference type="ARBA" id="ARBA00022553"/>
    </source>
</evidence>
<evidence type="ECO:0000313" key="23">
    <source>
        <dbReference type="EMBL" id="CAB4937096.1"/>
    </source>
</evidence>
<evidence type="ECO:0000256" key="13">
    <source>
        <dbReference type="ARBA" id="ARBA00023136"/>
    </source>
</evidence>
<dbReference type="SUPFAM" id="SSF158472">
    <property type="entry name" value="HAMP domain-like"/>
    <property type="match status" value="1"/>
</dbReference>